<evidence type="ECO:0000313" key="1">
    <source>
        <dbReference type="EMBL" id="KIK02229.1"/>
    </source>
</evidence>
<dbReference type="OrthoDB" id="2986975at2759"/>
<proteinExistence type="predicted"/>
<dbReference type="PANTHER" id="PTHR23274:SF11">
    <property type="entry name" value="ATP-DEPENDENT DNA HELICASE PIF1"/>
    <property type="match status" value="1"/>
</dbReference>
<name>A0A0C9XL13_9AGAR</name>
<dbReference type="SUPFAM" id="SSF52540">
    <property type="entry name" value="P-loop containing nucleoside triphosphate hydrolases"/>
    <property type="match status" value="1"/>
</dbReference>
<dbReference type="EMBL" id="KN838595">
    <property type="protein sequence ID" value="KIK02229.1"/>
    <property type="molecule type" value="Genomic_DNA"/>
</dbReference>
<keyword evidence="2" id="KW-1185">Reference proteome</keyword>
<dbReference type="HOGENOM" id="CLU_001324_7_0_1"/>
<protein>
    <recommendedName>
        <fullName evidence="3">DNA helicase</fullName>
    </recommendedName>
</protein>
<dbReference type="InterPro" id="IPR027417">
    <property type="entry name" value="P-loop_NTPase"/>
</dbReference>
<accession>A0A0C9XL13</accession>
<dbReference type="GO" id="GO:0005739">
    <property type="term" value="C:mitochondrion"/>
    <property type="evidence" value="ECO:0007669"/>
    <property type="project" value="TreeGrafter"/>
</dbReference>
<reference evidence="1 2" key="1">
    <citation type="submission" date="2014-04" db="EMBL/GenBank/DDBJ databases">
        <authorList>
            <consortium name="DOE Joint Genome Institute"/>
            <person name="Kuo A."/>
            <person name="Kohler A."/>
            <person name="Nagy L.G."/>
            <person name="Floudas D."/>
            <person name="Copeland A."/>
            <person name="Barry K.W."/>
            <person name="Cichocki N."/>
            <person name="Veneault-Fourrey C."/>
            <person name="LaButti K."/>
            <person name="Lindquist E.A."/>
            <person name="Lipzen A."/>
            <person name="Lundell T."/>
            <person name="Morin E."/>
            <person name="Murat C."/>
            <person name="Sun H."/>
            <person name="Tunlid A."/>
            <person name="Henrissat B."/>
            <person name="Grigoriev I.V."/>
            <person name="Hibbett D.S."/>
            <person name="Martin F."/>
            <person name="Nordberg H.P."/>
            <person name="Cantor M.N."/>
            <person name="Hua S.X."/>
        </authorList>
    </citation>
    <scope>NUCLEOTIDE SEQUENCE [LARGE SCALE GENOMIC DNA]</scope>
    <source>
        <strain evidence="1 2">LaAM-08-1</strain>
    </source>
</reference>
<dbReference type="GO" id="GO:0031981">
    <property type="term" value="C:nuclear lumen"/>
    <property type="evidence" value="ECO:0007669"/>
    <property type="project" value="TreeGrafter"/>
</dbReference>
<dbReference type="PANTHER" id="PTHR23274">
    <property type="entry name" value="DNA HELICASE-RELATED"/>
    <property type="match status" value="1"/>
</dbReference>
<gene>
    <name evidence="1" type="ORF">K443DRAFT_6281</name>
</gene>
<dbReference type="STRING" id="1095629.A0A0C9XL13"/>
<evidence type="ECO:0000313" key="2">
    <source>
        <dbReference type="Proteomes" id="UP000054477"/>
    </source>
</evidence>
<evidence type="ECO:0008006" key="3">
    <source>
        <dbReference type="Google" id="ProtNLM"/>
    </source>
</evidence>
<dbReference type="AlphaFoldDB" id="A0A0C9XL13"/>
<reference evidence="2" key="2">
    <citation type="submission" date="2015-01" db="EMBL/GenBank/DDBJ databases">
        <title>Evolutionary Origins and Diversification of the Mycorrhizal Mutualists.</title>
        <authorList>
            <consortium name="DOE Joint Genome Institute"/>
            <consortium name="Mycorrhizal Genomics Consortium"/>
            <person name="Kohler A."/>
            <person name="Kuo A."/>
            <person name="Nagy L.G."/>
            <person name="Floudas D."/>
            <person name="Copeland A."/>
            <person name="Barry K.W."/>
            <person name="Cichocki N."/>
            <person name="Veneault-Fourrey C."/>
            <person name="LaButti K."/>
            <person name="Lindquist E.A."/>
            <person name="Lipzen A."/>
            <person name="Lundell T."/>
            <person name="Morin E."/>
            <person name="Murat C."/>
            <person name="Riley R."/>
            <person name="Ohm R."/>
            <person name="Sun H."/>
            <person name="Tunlid A."/>
            <person name="Henrissat B."/>
            <person name="Grigoriev I.V."/>
            <person name="Hibbett D.S."/>
            <person name="Martin F."/>
        </authorList>
    </citation>
    <scope>NUCLEOTIDE SEQUENCE [LARGE SCALE GENOMIC DNA]</scope>
    <source>
        <strain evidence="2">LaAM-08-1</strain>
    </source>
</reference>
<dbReference type="CDD" id="cd18809">
    <property type="entry name" value="SF1_C_RecD"/>
    <property type="match status" value="1"/>
</dbReference>
<dbReference type="Proteomes" id="UP000054477">
    <property type="component" value="Unassembled WGS sequence"/>
</dbReference>
<organism evidence="1 2">
    <name type="scientific">Laccaria amethystina LaAM-08-1</name>
    <dbReference type="NCBI Taxonomy" id="1095629"/>
    <lineage>
        <taxon>Eukaryota</taxon>
        <taxon>Fungi</taxon>
        <taxon>Dikarya</taxon>
        <taxon>Basidiomycota</taxon>
        <taxon>Agaricomycotina</taxon>
        <taxon>Agaricomycetes</taxon>
        <taxon>Agaricomycetidae</taxon>
        <taxon>Agaricales</taxon>
        <taxon>Agaricineae</taxon>
        <taxon>Hydnangiaceae</taxon>
        <taxon>Laccaria</taxon>
    </lineage>
</organism>
<sequence>MVAGMKNEKTAHLADRVMLLVGMKAMVIVNLATDKELANGTRGTIDDIVLDPREILGDVEEDSSYHLKYPPALVLFKPNAEVKHHFRGLKDSILLITPSDRSFSMKDENGKSFTIHRRQMAMTPAYAFTNFKSQGQTLIAIFVDLAPPPKGGLSAFSAYVALSRSQEQLRIEDARLEALAKQTALVGVAPMQLVENGR</sequence>